<dbReference type="Gene3D" id="3.30.300.90">
    <property type="entry name" value="BolA-like"/>
    <property type="match status" value="1"/>
</dbReference>
<comment type="similarity">
    <text evidence="1">Belongs to the BolA/IbaG family.</text>
</comment>
<evidence type="ECO:0000313" key="3">
    <source>
        <dbReference type="Proteomes" id="UP001623330"/>
    </source>
</evidence>
<dbReference type="InterPro" id="IPR036065">
    <property type="entry name" value="BolA-like_sf"/>
</dbReference>
<organism evidence="2 3">
    <name type="scientific">Nakaseomyces bracarensis</name>
    <dbReference type="NCBI Taxonomy" id="273131"/>
    <lineage>
        <taxon>Eukaryota</taxon>
        <taxon>Fungi</taxon>
        <taxon>Dikarya</taxon>
        <taxon>Ascomycota</taxon>
        <taxon>Saccharomycotina</taxon>
        <taxon>Saccharomycetes</taxon>
        <taxon>Saccharomycetales</taxon>
        <taxon>Saccharomycetaceae</taxon>
        <taxon>Nakaseomyces</taxon>
    </lineage>
</organism>
<evidence type="ECO:0008006" key="4">
    <source>
        <dbReference type="Google" id="ProtNLM"/>
    </source>
</evidence>
<dbReference type="PANTHER" id="PTHR46230">
    <property type="match status" value="1"/>
</dbReference>
<dbReference type="Proteomes" id="UP001623330">
    <property type="component" value="Unassembled WGS sequence"/>
</dbReference>
<dbReference type="EMBL" id="JBEVYD010000013">
    <property type="protein sequence ID" value="KAL3228629.1"/>
    <property type="molecule type" value="Genomic_DNA"/>
</dbReference>
<proteinExistence type="inferred from homology"/>
<reference evidence="2 3" key="1">
    <citation type="submission" date="2024-05" db="EMBL/GenBank/DDBJ databases">
        <title>Long read based assembly of the Candida bracarensis genome reveals expanded adhesin content.</title>
        <authorList>
            <person name="Marcet-Houben M."/>
            <person name="Ksiezopolska E."/>
            <person name="Gabaldon T."/>
        </authorList>
    </citation>
    <scope>NUCLEOTIDE SEQUENCE [LARGE SCALE GENOMIC DNA]</scope>
    <source>
        <strain evidence="2 3">CBM6</strain>
    </source>
</reference>
<dbReference type="PANTHER" id="PTHR46230:SF7">
    <property type="entry name" value="BOLA-LIKE PROTEIN 1"/>
    <property type="match status" value="1"/>
</dbReference>
<keyword evidence="3" id="KW-1185">Reference proteome</keyword>
<dbReference type="SUPFAM" id="SSF82657">
    <property type="entry name" value="BolA-like"/>
    <property type="match status" value="1"/>
</dbReference>
<evidence type="ECO:0000256" key="1">
    <source>
        <dbReference type="RuleBase" id="RU003860"/>
    </source>
</evidence>
<sequence>MYRVTLQKRLLNVITRQVRMNSETALNMRTDGPISQSIRGKVIEKFPDLTHFQVYNDSYKHKGHQPMQTASNTTESHMRLEIVTDEFKGMNLPKRHRLIYSLLQQEFDEMGLHALQLTTKTPEEFARSKETAQAKSCKD</sequence>
<comment type="caution">
    <text evidence="2">The sequence shown here is derived from an EMBL/GenBank/DDBJ whole genome shotgun (WGS) entry which is preliminary data.</text>
</comment>
<name>A0ABR4NM34_9SACH</name>
<dbReference type="Pfam" id="PF01722">
    <property type="entry name" value="BolA"/>
    <property type="match status" value="1"/>
</dbReference>
<dbReference type="PIRSF" id="PIRSF003113">
    <property type="entry name" value="BolA"/>
    <property type="match status" value="1"/>
</dbReference>
<gene>
    <name evidence="2" type="ORF">RNJ44_02574</name>
</gene>
<dbReference type="InterPro" id="IPR002634">
    <property type="entry name" value="BolA"/>
</dbReference>
<protein>
    <recommendedName>
        <fullName evidence="4">BolA-like protein</fullName>
    </recommendedName>
</protein>
<accession>A0ABR4NM34</accession>
<evidence type="ECO:0000313" key="2">
    <source>
        <dbReference type="EMBL" id="KAL3228629.1"/>
    </source>
</evidence>